<evidence type="ECO:0000256" key="1">
    <source>
        <dbReference type="ARBA" id="ARBA00004477"/>
    </source>
</evidence>
<evidence type="ECO:0000256" key="10">
    <source>
        <dbReference type="ARBA" id="ARBA00024938"/>
    </source>
</evidence>
<proteinExistence type="inferred from homology"/>
<dbReference type="Proteomes" id="UP000318571">
    <property type="component" value="Chromosome 8"/>
</dbReference>
<comment type="subunit">
    <text evidence="3">Constitutively interacts with CASP4; required for the localization of procaspase 4 to the ER.</text>
</comment>
<keyword evidence="7" id="KW-1133">Transmembrane helix</keyword>
<dbReference type="InterPro" id="IPR019308">
    <property type="entry name" value="TMEM214"/>
</dbReference>
<protein>
    <recommendedName>
        <fullName evidence="14">Transmembrane protein 214</fullName>
    </recommendedName>
</protein>
<dbReference type="Pfam" id="PF10151">
    <property type="entry name" value="TMEM214"/>
    <property type="match status" value="1"/>
</dbReference>
<evidence type="ECO:0000256" key="9">
    <source>
        <dbReference type="ARBA" id="ARBA00023180"/>
    </source>
</evidence>
<feature type="compositionally biased region" description="Polar residues" evidence="11">
    <location>
        <begin position="65"/>
        <end position="94"/>
    </location>
</feature>
<sequence length="702" mass="78721">MSSNGTAVGSGGWEKVKAGGKGGKHKAGPGSNNGNQSNNKKAAAAAAQAKMPKWNDVLPLEESTRFTTVLNNNNGATKSSNPGSPAKSSKTNGVQKKKPKSGKENGTAAKESDKKPATLQEAVKKVNITELKSILTSVKSLYPDNQIIWLRDAASYFNVTLATEQPLSLDEPFVDQPLALLNKETKKTLTQLCQQCSEGALHTGFETLLANLVHDMARNVSGTGYLVMLQLMADQHPSLCIRNSERYSELMNSYQNRSHVGKALLWTLGQGGKKDLAVGFAVWTEFMLPVLSLKNYSRFVVDYLVALLERHKSSIRGQTRLLCSSQFLKVFDAMFVNASNLNKELQASLLSQYQSIKVISIGDCSNDHELFTEFLRRVQNTVQDPENYSEDYKQESLKCLEDCLTNNKATWKHWHESYITFLPASAQLLMHLDENWSKLGKKVNKTEAKETFEAFQDHNESVSASKEGVTEAFISLESLLSKMGRNSTGSWFPWKTFIVLLFIGLATIVNQDVIRHGSFKASKTGVFLKDVGLYEHTVNSYEYASRKTQLSYKWTEKNVPIYYKKTQAFVLPYWKMVVKVFTDAWQYIQKTTPVVVDKLNEYIPGIKDKLVLFYGEFVRIANLACKWLSKNLHFYGNIVIDLCLDAIHEIKSFLVLLFNGRITLTDISNIAQNFVKSLKHFATELYKWTTQQIQAFSASAKA</sequence>
<comment type="caution">
    <text evidence="12">The sequence shown here is derived from an EMBL/GenBank/DDBJ whole genome shotgun (WGS) entry which is preliminary data.</text>
</comment>
<comment type="similarity">
    <text evidence="2">Belongs to the TMEM214 family.</text>
</comment>
<evidence type="ECO:0000256" key="7">
    <source>
        <dbReference type="ARBA" id="ARBA00022989"/>
    </source>
</evidence>
<dbReference type="PANTHER" id="PTHR13448">
    <property type="entry name" value="TRANSMEMBRANE PROTEIN 214"/>
    <property type="match status" value="1"/>
</dbReference>
<evidence type="ECO:0000256" key="6">
    <source>
        <dbReference type="ARBA" id="ARBA00022824"/>
    </source>
</evidence>
<gene>
    <name evidence="12" type="ORF">TCAL_05733</name>
</gene>
<reference evidence="12 13" key="1">
    <citation type="journal article" date="2018" name="Nat. Ecol. Evol.">
        <title>Genomic signatures of mitonuclear coevolution across populations of Tigriopus californicus.</title>
        <authorList>
            <person name="Barreto F.S."/>
            <person name="Watson E.T."/>
            <person name="Lima T.G."/>
            <person name="Willett C.S."/>
            <person name="Edmands S."/>
            <person name="Li W."/>
            <person name="Burton R.S."/>
        </authorList>
    </citation>
    <scope>NUCLEOTIDE SEQUENCE [LARGE SCALE GENOMIC DNA]</scope>
    <source>
        <strain evidence="12 13">San Diego</strain>
    </source>
</reference>
<evidence type="ECO:0000256" key="11">
    <source>
        <dbReference type="SAM" id="MobiDB-lite"/>
    </source>
</evidence>
<evidence type="ECO:0000256" key="2">
    <source>
        <dbReference type="ARBA" id="ARBA00007984"/>
    </source>
</evidence>
<evidence type="ECO:0000313" key="13">
    <source>
        <dbReference type="Proteomes" id="UP000318571"/>
    </source>
</evidence>
<accession>A0A553N7W0</accession>
<comment type="subcellular location">
    <subcellularLocation>
        <location evidence="1">Endoplasmic reticulum membrane</location>
        <topology evidence="1">Multi-pass membrane protein</topology>
    </subcellularLocation>
</comment>
<dbReference type="AlphaFoldDB" id="A0A553N7W0"/>
<keyword evidence="6" id="KW-0256">Endoplasmic reticulum</keyword>
<evidence type="ECO:0000256" key="4">
    <source>
        <dbReference type="ARBA" id="ARBA00022692"/>
    </source>
</evidence>
<dbReference type="OrthoDB" id="10022292at2759"/>
<dbReference type="PANTHER" id="PTHR13448:SF0">
    <property type="entry name" value="TRANSMEMBRANE PROTEIN 214"/>
    <property type="match status" value="1"/>
</dbReference>
<comment type="function">
    <text evidence="10">Critical mediator, in cooperation with CASP4, of endoplasmic reticulum-stress induced apoptosis. Required or the activation of CASP4 following endoplasmic reticulum stress.</text>
</comment>
<keyword evidence="9" id="KW-0325">Glycoprotein</keyword>
<evidence type="ECO:0000256" key="5">
    <source>
        <dbReference type="ARBA" id="ARBA00022703"/>
    </source>
</evidence>
<dbReference type="GO" id="GO:0005789">
    <property type="term" value="C:endoplasmic reticulum membrane"/>
    <property type="evidence" value="ECO:0007669"/>
    <property type="project" value="UniProtKB-SubCell"/>
</dbReference>
<evidence type="ECO:0008006" key="14">
    <source>
        <dbReference type="Google" id="ProtNLM"/>
    </source>
</evidence>
<dbReference type="OMA" id="NGSAGKW"/>
<feature type="region of interest" description="Disordered" evidence="11">
    <location>
        <begin position="1"/>
        <end position="116"/>
    </location>
</feature>
<evidence type="ECO:0000313" key="12">
    <source>
        <dbReference type="EMBL" id="TRY61534.1"/>
    </source>
</evidence>
<evidence type="ECO:0000256" key="8">
    <source>
        <dbReference type="ARBA" id="ARBA00023136"/>
    </source>
</evidence>
<dbReference type="EMBL" id="VCGU01000459">
    <property type="protein sequence ID" value="TRY61534.1"/>
    <property type="molecule type" value="Genomic_DNA"/>
</dbReference>
<dbReference type="STRING" id="6832.A0A553N7W0"/>
<dbReference type="GO" id="GO:0006915">
    <property type="term" value="P:apoptotic process"/>
    <property type="evidence" value="ECO:0007669"/>
    <property type="project" value="UniProtKB-KW"/>
</dbReference>
<keyword evidence="8" id="KW-0472">Membrane</keyword>
<name>A0A553N7W0_TIGCA</name>
<keyword evidence="4" id="KW-0812">Transmembrane</keyword>
<feature type="compositionally biased region" description="Low complexity" evidence="11">
    <location>
        <begin position="28"/>
        <end position="49"/>
    </location>
</feature>
<evidence type="ECO:0000256" key="3">
    <source>
        <dbReference type="ARBA" id="ARBA00011720"/>
    </source>
</evidence>
<keyword evidence="13" id="KW-1185">Reference proteome</keyword>
<keyword evidence="5" id="KW-0053">Apoptosis</keyword>
<organism evidence="12 13">
    <name type="scientific">Tigriopus californicus</name>
    <name type="common">Marine copepod</name>
    <dbReference type="NCBI Taxonomy" id="6832"/>
    <lineage>
        <taxon>Eukaryota</taxon>
        <taxon>Metazoa</taxon>
        <taxon>Ecdysozoa</taxon>
        <taxon>Arthropoda</taxon>
        <taxon>Crustacea</taxon>
        <taxon>Multicrustacea</taxon>
        <taxon>Hexanauplia</taxon>
        <taxon>Copepoda</taxon>
        <taxon>Harpacticoida</taxon>
        <taxon>Harpacticidae</taxon>
        <taxon>Tigriopus</taxon>
    </lineage>
</organism>
<dbReference type="GO" id="GO:0005794">
    <property type="term" value="C:Golgi apparatus"/>
    <property type="evidence" value="ECO:0007669"/>
    <property type="project" value="TreeGrafter"/>
</dbReference>